<dbReference type="Pfam" id="PF12172">
    <property type="entry name" value="zf-ChsH2"/>
    <property type="match status" value="1"/>
</dbReference>
<evidence type="ECO:0000313" key="3">
    <source>
        <dbReference type="EMBL" id="MFB9231802.1"/>
    </source>
</evidence>
<evidence type="ECO:0000259" key="1">
    <source>
        <dbReference type="Pfam" id="PF01796"/>
    </source>
</evidence>
<name>A0ABV5JEC0_9RHOB</name>
<dbReference type="RefSeq" id="WP_213891058.1">
    <property type="nucleotide sequence ID" value="NZ_JAGFNU010000018.1"/>
</dbReference>
<feature type="domain" description="ChsH2 rubredoxin-like zinc ribbon" evidence="2">
    <location>
        <begin position="23"/>
        <end position="58"/>
    </location>
</feature>
<dbReference type="PANTHER" id="PTHR34075:SF5">
    <property type="entry name" value="BLR3430 PROTEIN"/>
    <property type="match status" value="1"/>
</dbReference>
<keyword evidence="4" id="KW-1185">Reference proteome</keyword>
<dbReference type="Proteomes" id="UP001589683">
    <property type="component" value="Unassembled WGS sequence"/>
</dbReference>
<comment type="caution">
    <text evidence="3">The sequence shown here is derived from an EMBL/GenBank/DDBJ whole genome shotgun (WGS) entry which is preliminary data.</text>
</comment>
<feature type="domain" description="ChsH2 C-terminal OB-fold" evidence="1">
    <location>
        <begin position="60"/>
        <end position="118"/>
    </location>
</feature>
<dbReference type="InterPro" id="IPR052513">
    <property type="entry name" value="Thioester_dehydratase-like"/>
</dbReference>
<dbReference type="Pfam" id="PF01796">
    <property type="entry name" value="OB_ChsH2_C"/>
    <property type="match status" value="1"/>
</dbReference>
<protein>
    <submittedName>
        <fullName evidence="3">Zn-ribbon domain-containing OB-fold protein</fullName>
    </submittedName>
</protein>
<accession>A0ABV5JEC0</accession>
<proteinExistence type="predicted"/>
<dbReference type="SUPFAM" id="SSF50249">
    <property type="entry name" value="Nucleic acid-binding proteins"/>
    <property type="match status" value="1"/>
</dbReference>
<evidence type="ECO:0000313" key="4">
    <source>
        <dbReference type="Proteomes" id="UP001589683"/>
    </source>
</evidence>
<dbReference type="InterPro" id="IPR002878">
    <property type="entry name" value="ChsH2_C"/>
</dbReference>
<gene>
    <name evidence="3" type="ORF">ACFFUT_08390</name>
</gene>
<organism evidence="3 4">
    <name type="scientific">Pseudohalocynthiibacter aestuariivivens</name>
    <dbReference type="NCBI Taxonomy" id="1591409"/>
    <lineage>
        <taxon>Bacteria</taxon>
        <taxon>Pseudomonadati</taxon>
        <taxon>Pseudomonadota</taxon>
        <taxon>Alphaproteobacteria</taxon>
        <taxon>Rhodobacterales</taxon>
        <taxon>Paracoccaceae</taxon>
        <taxon>Pseudohalocynthiibacter</taxon>
    </lineage>
</organism>
<dbReference type="InterPro" id="IPR012340">
    <property type="entry name" value="NA-bd_OB-fold"/>
</dbReference>
<sequence length="137" mass="14948">MTASLQELSVPGPTVTALTEPFWEAVKSGRLMIQHCDSCERSVFYPRAICPHCWVDALTWTEASGRGKLKSFSQVWKPGHPGWIPATPYLVGLVELSEGPTMLSHILTEGAQVAVGDALHFAPTQIGDRILPCFKMG</sequence>
<dbReference type="Gene3D" id="6.10.30.10">
    <property type="match status" value="1"/>
</dbReference>
<dbReference type="PANTHER" id="PTHR34075">
    <property type="entry name" value="BLR3430 PROTEIN"/>
    <property type="match status" value="1"/>
</dbReference>
<dbReference type="EMBL" id="JBHMEA010000030">
    <property type="protein sequence ID" value="MFB9231802.1"/>
    <property type="molecule type" value="Genomic_DNA"/>
</dbReference>
<evidence type="ECO:0000259" key="2">
    <source>
        <dbReference type="Pfam" id="PF12172"/>
    </source>
</evidence>
<dbReference type="InterPro" id="IPR022002">
    <property type="entry name" value="ChsH2_Znr"/>
</dbReference>
<reference evidence="3 4" key="1">
    <citation type="submission" date="2024-09" db="EMBL/GenBank/DDBJ databases">
        <authorList>
            <person name="Sun Q."/>
            <person name="Mori K."/>
        </authorList>
    </citation>
    <scope>NUCLEOTIDE SEQUENCE [LARGE SCALE GENOMIC DNA]</scope>
    <source>
        <strain evidence="3 4">CECT 8726</strain>
    </source>
</reference>